<protein>
    <submittedName>
        <fullName evidence="1">Uncharacterized protein</fullName>
    </submittedName>
</protein>
<dbReference type="AlphaFoldDB" id="A0AAV4X7L2"/>
<reference evidence="1 2" key="1">
    <citation type="submission" date="2021-06" db="EMBL/GenBank/DDBJ databases">
        <title>Caerostris darwini draft genome.</title>
        <authorList>
            <person name="Kono N."/>
            <person name="Arakawa K."/>
        </authorList>
    </citation>
    <scope>NUCLEOTIDE SEQUENCE [LARGE SCALE GENOMIC DNA]</scope>
</reference>
<dbReference type="EMBL" id="BPLQ01015704">
    <property type="protein sequence ID" value="GIY89956.1"/>
    <property type="molecule type" value="Genomic_DNA"/>
</dbReference>
<comment type="caution">
    <text evidence="1">The sequence shown here is derived from an EMBL/GenBank/DDBJ whole genome shotgun (WGS) entry which is preliminary data.</text>
</comment>
<evidence type="ECO:0000313" key="1">
    <source>
        <dbReference type="EMBL" id="GIY89956.1"/>
    </source>
</evidence>
<keyword evidence="2" id="KW-1185">Reference proteome</keyword>
<proteinExistence type="predicted"/>
<sequence length="131" mass="15047">MTFFMCGFMKPVIQDTHIIGLCEAWIAVDGRNFEHLLRGNHGFFSSYVYLKVLLTLQLCAIRATVRIPNELTDKKPMISLFDFRKSATLLSYVPKHNKNVILISSLHDIDEDAEDSKKKTPRLSHISYISM</sequence>
<evidence type="ECO:0000313" key="2">
    <source>
        <dbReference type="Proteomes" id="UP001054837"/>
    </source>
</evidence>
<organism evidence="1 2">
    <name type="scientific">Caerostris darwini</name>
    <dbReference type="NCBI Taxonomy" id="1538125"/>
    <lineage>
        <taxon>Eukaryota</taxon>
        <taxon>Metazoa</taxon>
        <taxon>Ecdysozoa</taxon>
        <taxon>Arthropoda</taxon>
        <taxon>Chelicerata</taxon>
        <taxon>Arachnida</taxon>
        <taxon>Araneae</taxon>
        <taxon>Araneomorphae</taxon>
        <taxon>Entelegynae</taxon>
        <taxon>Araneoidea</taxon>
        <taxon>Araneidae</taxon>
        <taxon>Caerostris</taxon>
    </lineage>
</organism>
<gene>
    <name evidence="1" type="ORF">CDAR_604991</name>
</gene>
<name>A0AAV4X7L2_9ARAC</name>
<accession>A0AAV4X7L2</accession>
<dbReference type="Proteomes" id="UP001054837">
    <property type="component" value="Unassembled WGS sequence"/>
</dbReference>